<dbReference type="GO" id="GO:0022857">
    <property type="term" value="F:transmembrane transporter activity"/>
    <property type="evidence" value="ECO:0007669"/>
    <property type="project" value="InterPro"/>
</dbReference>
<feature type="domain" description="Multidrug resistance protein MdtA-like beta-barrel" evidence="7">
    <location>
        <begin position="207"/>
        <end position="295"/>
    </location>
</feature>
<feature type="domain" description="Multidrug resistance protein MdtA-like C-terminal permuted SH3" evidence="8">
    <location>
        <begin position="298"/>
        <end position="357"/>
    </location>
</feature>
<dbReference type="GO" id="GO:0030313">
    <property type="term" value="C:cell envelope"/>
    <property type="evidence" value="ECO:0007669"/>
    <property type="project" value="UniProtKB-SubCell"/>
</dbReference>
<feature type="coiled-coil region" evidence="3">
    <location>
        <begin position="102"/>
        <end position="174"/>
    </location>
</feature>
<name>A0A845BH39_9PROT</name>
<feature type="domain" description="Multidrug resistance protein MdtA-like alpha-helical hairpin" evidence="5">
    <location>
        <begin position="103"/>
        <end position="167"/>
    </location>
</feature>
<dbReference type="Pfam" id="PF25917">
    <property type="entry name" value="BSH_RND"/>
    <property type="match status" value="1"/>
</dbReference>
<evidence type="ECO:0000256" key="3">
    <source>
        <dbReference type="SAM" id="Coils"/>
    </source>
</evidence>
<keyword evidence="3" id="KW-0175">Coiled coil</keyword>
<evidence type="ECO:0000313" key="9">
    <source>
        <dbReference type="EMBL" id="MXP65374.1"/>
    </source>
</evidence>
<dbReference type="OrthoDB" id="9816569at2"/>
<dbReference type="InterPro" id="IPR058624">
    <property type="entry name" value="MdtA-like_HH"/>
</dbReference>
<dbReference type="SUPFAM" id="SSF111369">
    <property type="entry name" value="HlyD-like secretion proteins"/>
    <property type="match status" value="1"/>
</dbReference>
<dbReference type="InterPro" id="IPR058626">
    <property type="entry name" value="MdtA-like_b-barrel"/>
</dbReference>
<evidence type="ECO:0000313" key="10">
    <source>
        <dbReference type="Proteomes" id="UP000460715"/>
    </source>
</evidence>
<comment type="subcellular location">
    <subcellularLocation>
        <location evidence="1">Cell envelope</location>
    </subcellularLocation>
</comment>
<dbReference type="RefSeq" id="WP_160938783.1">
    <property type="nucleotide sequence ID" value="NZ_SNVJ01000020.1"/>
</dbReference>
<dbReference type="Gene3D" id="2.40.50.100">
    <property type="match status" value="1"/>
</dbReference>
<gene>
    <name evidence="9" type="ORF">E0493_18665</name>
</gene>
<dbReference type="InterPro" id="IPR058627">
    <property type="entry name" value="MdtA-like_C"/>
</dbReference>
<feature type="signal peptide" evidence="4">
    <location>
        <begin position="1"/>
        <end position="30"/>
    </location>
</feature>
<keyword evidence="4" id="KW-0732">Signal</keyword>
<reference evidence="9 10" key="1">
    <citation type="submission" date="2019-03" db="EMBL/GenBank/DDBJ databases">
        <title>Roseomonas sp. a novel Roseomonas species isolated from Sea whip Gorgonian.</title>
        <authorList>
            <person name="Li F."/>
            <person name="Pan X."/>
            <person name="Huang S."/>
            <person name="Li Z."/>
            <person name="Meng B."/>
        </authorList>
    </citation>
    <scope>NUCLEOTIDE SEQUENCE [LARGE SCALE GENOMIC DNA]</scope>
    <source>
        <strain evidence="9 10">M0104</strain>
    </source>
</reference>
<organism evidence="9 10">
    <name type="scientific">Teichococcus coralli</name>
    <dbReference type="NCBI Taxonomy" id="2545983"/>
    <lineage>
        <taxon>Bacteria</taxon>
        <taxon>Pseudomonadati</taxon>
        <taxon>Pseudomonadota</taxon>
        <taxon>Alphaproteobacteria</taxon>
        <taxon>Acetobacterales</taxon>
        <taxon>Roseomonadaceae</taxon>
        <taxon>Roseomonas</taxon>
    </lineage>
</organism>
<evidence type="ECO:0000256" key="2">
    <source>
        <dbReference type="ARBA" id="ARBA00009477"/>
    </source>
</evidence>
<comment type="caution">
    <text evidence="9">The sequence shown here is derived from an EMBL/GenBank/DDBJ whole genome shotgun (WGS) entry which is preliminary data.</text>
</comment>
<dbReference type="EMBL" id="SNVJ01000020">
    <property type="protein sequence ID" value="MXP65374.1"/>
    <property type="molecule type" value="Genomic_DNA"/>
</dbReference>
<accession>A0A845BH39</accession>
<dbReference type="Pfam" id="PF25944">
    <property type="entry name" value="Beta-barrel_RND"/>
    <property type="match status" value="1"/>
</dbReference>
<dbReference type="PANTHER" id="PTHR30158">
    <property type="entry name" value="ACRA/E-RELATED COMPONENT OF DRUG EFFLUX TRANSPORTER"/>
    <property type="match status" value="1"/>
</dbReference>
<dbReference type="InterPro" id="IPR058625">
    <property type="entry name" value="MdtA-like_BSH"/>
</dbReference>
<dbReference type="Gene3D" id="2.40.420.20">
    <property type="match status" value="1"/>
</dbReference>
<evidence type="ECO:0000259" key="5">
    <source>
        <dbReference type="Pfam" id="PF25876"/>
    </source>
</evidence>
<evidence type="ECO:0000259" key="7">
    <source>
        <dbReference type="Pfam" id="PF25944"/>
    </source>
</evidence>
<dbReference type="Proteomes" id="UP000460715">
    <property type="component" value="Unassembled WGS sequence"/>
</dbReference>
<proteinExistence type="inferred from homology"/>
<dbReference type="Pfam" id="PF25967">
    <property type="entry name" value="RND-MFP_C"/>
    <property type="match status" value="1"/>
</dbReference>
<comment type="similarity">
    <text evidence="2">Belongs to the membrane fusion protein (MFP) (TC 8.A.1) family.</text>
</comment>
<feature type="domain" description="Multidrug resistance protein MdtA-like barrel-sandwich hybrid" evidence="6">
    <location>
        <begin position="62"/>
        <end position="199"/>
    </location>
</feature>
<dbReference type="NCBIfam" id="TIGR01730">
    <property type="entry name" value="RND_mfp"/>
    <property type="match status" value="1"/>
</dbReference>
<evidence type="ECO:0000256" key="4">
    <source>
        <dbReference type="SAM" id="SignalP"/>
    </source>
</evidence>
<dbReference type="PANTHER" id="PTHR30158:SF24">
    <property type="entry name" value="HLYD FAMILY SECRETION PROTEIN"/>
    <property type="match status" value="1"/>
</dbReference>
<feature type="chain" id="PRO_5033060491" evidence="4">
    <location>
        <begin position="31"/>
        <end position="383"/>
    </location>
</feature>
<keyword evidence="10" id="KW-1185">Reference proteome</keyword>
<dbReference type="Gene3D" id="2.40.30.170">
    <property type="match status" value="1"/>
</dbReference>
<dbReference type="GO" id="GO:0046677">
    <property type="term" value="P:response to antibiotic"/>
    <property type="evidence" value="ECO:0007669"/>
    <property type="project" value="TreeGrafter"/>
</dbReference>
<evidence type="ECO:0000259" key="8">
    <source>
        <dbReference type="Pfam" id="PF25967"/>
    </source>
</evidence>
<dbReference type="Pfam" id="PF25876">
    <property type="entry name" value="HH_MFP_RND"/>
    <property type="match status" value="1"/>
</dbReference>
<evidence type="ECO:0000256" key="1">
    <source>
        <dbReference type="ARBA" id="ARBA00004196"/>
    </source>
</evidence>
<evidence type="ECO:0000259" key="6">
    <source>
        <dbReference type="Pfam" id="PF25917"/>
    </source>
</evidence>
<dbReference type="Gene3D" id="1.10.287.470">
    <property type="entry name" value="Helix hairpin bin"/>
    <property type="match status" value="1"/>
</dbReference>
<dbReference type="GO" id="GO:0005886">
    <property type="term" value="C:plasma membrane"/>
    <property type="evidence" value="ECO:0007669"/>
    <property type="project" value="TreeGrafter"/>
</dbReference>
<sequence length="383" mass="41449">MPTLNRKTLAPLALSLLLPALLLPSLPLHAQPAPPSVTVAAPERRHITEWEEHLARLEPSARVELRARVSGQVEAVHFRDGQLVQAGDLLFTLDPRPFDIAIESARAELARAEAKLELARQEIDRTTSLVRDRYAPQAQLDTRRAAQRDAEAGIADARARLRQAELERSWAEIRAPQAGRASDRRVDAGNLVQAGSTLLTTIVALDPIYASFDISEADYLRLARRGGTRPGTEAPEAAVQLRLADEADWSRRGRLDFLDTALDARSGTLRARATLANPDLFLTPGTFARLRLRTGEGDVLLVPDAAIAADQAQRVVMTVAADGTVVAKPVTLGPVVDGLRVVRAGLDRQDQVIVAGLHLARPGSRVTAEARAPAGPARLAEQR</sequence>
<dbReference type="InterPro" id="IPR006143">
    <property type="entry name" value="RND_pump_MFP"/>
</dbReference>
<dbReference type="AlphaFoldDB" id="A0A845BH39"/>
<protein>
    <submittedName>
        <fullName evidence="9">Efflux RND transporter periplasmic adaptor subunit</fullName>
    </submittedName>
</protein>